<evidence type="ECO:0000313" key="3">
    <source>
        <dbReference type="EMBL" id="KUL33145.1"/>
    </source>
</evidence>
<evidence type="ECO:0000256" key="1">
    <source>
        <dbReference type="ARBA" id="ARBA00023004"/>
    </source>
</evidence>
<name>A0A124GAS4_CHLLI</name>
<organism evidence="3 4">
    <name type="scientific">Chlorobium limicola</name>
    <dbReference type="NCBI Taxonomy" id="1092"/>
    <lineage>
        <taxon>Bacteria</taxon>
        <taxon>Pseudomonadati</taxon>
        <taxon>Chlorobiota</taxon>
        <taxon>Chlorobiia</taxon>
        <taxon>Chlorobiales</taxon>
        <taxon>Chlorobiaceae</taxon>
        <taxon>Chlorobium/Pelodictyon group</taxon>
        <taxon>Chlorobium</taxon>
    </lineage>
</organism>
<comment type="caution">
    <text evidence="3">The sequence shown here is derived from an EMBL/GenBank/DDBJ whole genome shotgun (WGS) entry which is preliminary data.</text>
</comment>
<proteinExistence type="predicted"/>
<evidence type="ECO:0000259" key="2">
    <source>
        <dbReference type="SMART" id="SM00899"/>
    </source>
</evidence>
<dbReference type="SMART" id="SM00899">
    <property type="entry name" value="FeoA"/>
    <property type="match status" value="1"/>
</dbReference>
<gene>
    <name evidence="3" type="ORF">ASB62_00540</name>
</gene>
<dbReference type="PANTHER" id="PTHR42954">
    <property type="entry name" value="FE(2+) TRANSPORT PROTEIN A"/>
    <property type="match status" value="1"/>
</dbReference>
<dbReference type="SUPFAM" id="SSF50037">
    <property type="entry name" value="C-terminal domain of transcriptional repressors"/>
    <property type="match status" value="1"/>
</dbReference>
<dbReference type="GO" id="GO:0046914">
    <property type="term" value="F:transition metal ion binding"/>
    <property type="evidence" value="ECO:0007669"/>
    <property type="project" value="InterPro"/>
</dbReference>
<dbReference type="InterPro" id="IPR038157">
    <property type="entry name" value="FeoA_core_dom"/>
</dbReference>
<reference evidence="3 4" key="1">
    <citation type="submission" date="2015-10" db="EMBL/GenBank/DDBJ databases">
        <title>Draft Genome Sequence of Chlorobium limicola strain Frasassi Growing under Artificial Lighting in the Frasassi Cave System.</title>
        <authorList>
            <person name="Mansor M."/>
            <person name="Macalady J."/>
        </authorList>
    </citation>
    <scope>NUCLEOTIDE SEQUENCE [LARGE SCALE GENOMIC DNA]</scope>
    <source>
        <strain evidence="3 4">Frasassi</strain>
    </source>
</reference>
<dbReference type="PANTHER" id="PTHR42954:SF2">
    <property type="entry name" value="FE(2+) TRANSPORT PROTEIN A"/>
    <property type="match status" value="1"/>
</dbReference>
<dbReference type="EMBL" id="LMBR01000002">
    <property type="protein sequence ID" value="KUL33145.1"/>
    <property type="molecule type" value="Genomic_DNA"/>
</dbReference>
<dbReference type="Gene3D" id="2.30.30.90">
    <property type="match status" value="1"/>
</dbReference>
<keyword evidence="4" id="KW-1185">Reference proteome</keyword>
<dbReference type="InterPro" id="IPR007167">
    <property type="entry name" value="Fe-transptr_FeoA-like"/>
</dbReference>
<dbReference type="AlphaFoldDB" id="A0A124GAS4"/>
<dbReference type="InterPro" id="IPR008988">
    <property type="entry name" value="Transcriptional_repressor_C"/>
</dbReference>
<accession>A0A124GAS4</accession>
<dbReference type="Pfam" id="PF04023">
    <property type="entry name" value="FeoA"/>
    <property type="match status" value="1"/>
</dbReference>
<feature type="domain" description="Ferrous iron transporter FeoA-like" evidence="2">
    <location>
        <begin position="1"/>
        <end position="73"/>
    </location>
</feature>
<dbReference type="RefSeq" id="WP_059138146.1">
    <property type="nucleotide sequence ID" value="NZ_LMBR01000002.1"/>
</dbReference>
<keyword evidence="1" id="KW-0408">Iron</keyword>
<dbReference type="OrthoDB" id="9811076at2"/>
<protein>
    <submittedName>
        <fullName evidence="3">Iron transporter FeoA</fullName>
    </submittedName>
</protein>
<sequence length="97" mass="10435">MKMSELQVGDKAEVTAVKAEQAVRRRILDMGLIKGTCFKVLRVAPLGDPMEIFFKGMYLSLRKAEAEGISVHKTGRTGDGVPMSCDKEGVSCCGGAK</sequence>
<dbReference type="Proteomes" id="UP000053937">
    <property type="component" value="Unassembled WGS sequence"/>
</dbReference>
<dbReference type="InterPro" id="IPR052713">
    <property type="entry name" value="FeoA"/>
</dbReference>
<evidence type="ECO:0000313" key="4">
    <source>
        <dbReference type="Proteomes" id="UP000053937"/>
    </source>
</evidence>